<keyword evidence="3" id="KW-1185">Reference proteome</keyword>
<evidence type="ECO:0000313" key="3">
    <source>
        <dbReference type="Proteomes" id="UP000800036"/>
    </source>
</evidence>
<feature type="compositionally biased region" description="Polar residues" evidence="1">
    <location>
        <begin position="61"/>
        <end position="71"/>
    </location>
</feature>
<feature type="region of interest" description="Disordered" evidence="1">
    <location>
        <begin position="116"/>
        <end position="135"/>
    </location>
</feature>
<sequence length="148" mass="16432">MTITSTSPVILRPAYPQISQTSTPSSSNSSTPATSPSQSPFGVIVAPRRPGPPPTYFRANSYPQDNSLPKSKTNRLRRQEQQWQQTPSTTIQLPPWYTTERAHIQPLRLRIPHSNYTPQNQAHHQKQGKAKPPGALCLLANASPYPRA</sequence>
<protein>
    <submittedName>
        <fullName evidence="2">Uncharacterized protein</fullName>
    </submittedName>
</protein>
<proteinExistence type="predicted"/>
<feature type="region of interest" description="Disordered" evidence="1">
    <location>
        <begin position="1"/>
        <end position="90"/>
    </location>
</feature>
<evidence type="ECO:0000256" key="1">
    <source>
        <dbReference type="SAM" id="MobiDB-lite"/>
    </source>
</evidence>
<gene>
    <name evidence="2" type="ORF">BU23DRAFT_187739</name>
</gene>
<name>A0A6A5VPT1_9PLEO</name>
<evidence type="ECO:0000313" key="2">
    <source>
        <dbReference type="EMBL" id="KAF1978768.1"/>
    </source>
</evidence>
<organism evidence="2 3">
    <name type="scientific">Bimuria novae-zelandiae CBS 107.79</name>
    <dbReference type="NCBI Taxonomy" id="1447943"/>
    <lineage>
        <taxon>Eukaryota</taxon>
        <taxon>Fungi</taxon>
        <taxon>Dikarya</taxon>
        <taxon>Ascomycota</taxon>
        <taxon>Pezizomycotina</taxon>
        <taxon>Dothideomycetes</taxon>
        <taxon>Pleosporomycetidae</taxon>
        <taxon>Pleosporales</taxon>
        <taxon>Massarineae</taxon>
        <taxon>Didymosphaeriaceae</taxon>
        <taxon>Bimuria</taxon>
    </lineage>
</organism>
<dbReference type="EMBL" id="ML976659">
    <property type="protein sequence ID" value="KAF1978768.1"/>
    <property type="molecule type" value="Genomic_DNA"/>
</dbReference>
<feature type="compositionally biased region" description="Low complexity" evidence="1">
    <location>
        <begin position="19"/>
        <end position="40"/>
    </location>
</feature>
<dbReference type="Proteomes" id="UP000800036">
    <property type="component" value="Unassembled WGS sequence"/>
</dbReference>
<dbReference type="AlphaFoldDB" id="A0A6A5VPT1"/>
<reference evidence="2" key="1">
    <citation type="journal article" date="2020" name="Stud. Mycol.">
        <title>101 Dothideomycetes genomes: a test case for predicting lifestyles and emergence of pathogens.</title>
        <authorList>
            <person name="Haridas S."/>
            <person name="Albert R."/>
            <person name="Binder M."/>
            <person name="Bloem J."/>
            <person name="Labutti K."/>
            <person name="Salamov A."/>
            <person name="Andreopoulos B."/>
            <person name="Baker S."/>
            <person name="Barry K."/>
            <person name="Bills G."/>
            <person name="Bluhm B."/>
            <person name="Cannon C."/>
            <person name="Castanera R."/>
            <person name="Culley D."/>
            <person name="Daum C."/>
            <person name="Ezra D."/>
            <person name="Gonzalez J."/>
            <person name="Henrissat B."/>
            <person name="Kuo A."/>
            <person name="Liang C."/>
            <person name="Lipzen A."/>
            <person name="Lutzoni F."/>
            <person name="Magnuson J."/>
            <person name="Mondo S."/>
            <person name="Nolan M."/>
            <person name="Ohm R."/>
            <person name="Pangilinan J."/>
            <person name="Park H.-J."/>
            <person name="Ramirez L."/>
            <person name="Alfaro M."/>
            <person name="Sun H."/>
            <person name="Tritt A."/>
            <person name="Yoshinaga Y."/>
            <person name="Zwiers L.-H."/>
            <person name="Turgeon B."/>
            <person name="Goodwin S."/>
            <person name="Spatafora J."/>
            <person name="Crous P."/>
            <person name="Grigoriev I."/>
        </authorList>
    </citation>
    <scope>NUCLEOTIDE SEQUENCE</scope>
    <source>
        <strain evidence="2">CBS 107.79</strain>
    </source>
</reference>
<feature type="compositionally biased region" description="Polar residues" evidence="1">
    <location>
        <begin position="81"/>
        <end position="90"/>
    </location>
</feature>
<accession>A0A6A5VPT1</accession>